<dbReference type="SUPFAM" id="SSF52218">
    <property type="entry name" value="Flavoproteins"/>
    <property type="match status" value="1"/>
</dbReference>
<dbReference type="EMBL" id="CP009509">
    <property type="protein sequence ID" value="AKB41996.1"/>
    <property type="molecule type" value="Genomic_DNA"/>
</dbReference>
<name>A0A0E3LG68_METMZ</name>
<keyword evidence="3" id="KW-0285">Flavoprotein</keyword>
<evidence type="ECO:0000256" key="3">
    <source>
        <dbReference type="ARBA" id="ARBA00022630"/>
    </source>
</evidence>
<dbReference type="PATRIC" id="fig|1434117.4.peg.3809"/>
<comment type="cofactor">
    <cofactor evidence="1">
        <name>FMN</name>
        <dbReference type="ChEBI" id="CHEBI:58210"/>
    </cofactor>
</comment>
<dbReference type="HOGENOM" id="CLU_050993_4_2_2"/>
<dbReference type="GeneID" id="24852807"/>
<organism evidence="7 8">
    <name type="scientific">Methanosarcina mazei WWM610</name>
    <dbReference type="NCBI Taxonomy" id="1434117"/>
    <lineage>
        <taxon>Archaea</taxon>
        <taxon>Methanobacteriati</taxon>
        <taxon>Methanobacteriota</taxon>
        <taxon>Stenosarchaea group</taxon>
        <taxon>Methanomicrobia</taxon>
        <taxon>Methanosarcinales</taxon>
        <taxon>Methanosarcinaceae</taxon>
        <taxon>Methanosarcina</taxon>
    </lineage>
</organism>
<comment type="similarity">
    <text evidence="5">Belongs to the SsuE family. Isf subfamily.</text>
</comment>
<gene>
    <name evidence="7" type="ORF">MSMAW_3005</name>
</gene>
<proteinExistence type="inferred from homology"/>
<dbReference type="Gene3D" id="3.40.50.360">
    <property type="match status" value="1"/>
</dbReference>
<dbReference type="PANTHER" id="PTHR43278:SF2">
    <property type="entry name" value="IRON-SULFUR FLAVOPROTEIN"/>
    <property type="match status" value="1"/>
</dbReference>
<evidence type="ECO:0000313" key="7">
    <source>
        <dbReference type="EMBL" id="AKB41996.1"/>
    </source>
</evidence>
<dbReference type="InterPro" id="IPR029039">
    <property type="entry name" value="Flavoprotein-like_sf"/>
</dbReference>
<dbReference type="Proteomes" id="UP000033058">
    <property type="component" value="Chromosome"/>
</dbReference>
<dbReference type="RefSeq" id="WP_011033530.1">
    <property type="nucleotide sequence ID" value="NZ_CP009509.1"/>
</dbReference>
<dbReference type="AlphaFoldDB" id="A0A0E3LG68"/>
<evidence type="ECO:0000256" key="2">
    <source>
        <dbReference type="ARBA" id="ARBA00001966"/>
    </source>
</evidence>
<comment type="cofactor">
    <cofactor evidence="2">
        <name>[4Fe-4S] cluster</name>
        <dbReference type="ChEBI" id="CHEBI:49883"/>
    </cofactor>
</comment>
<evidence type="ECO:0000256" key="1">
    <source>
        <dbReference type="ARBA" id="ARBA00001917"/>
    </source>
</evidence>
<dbReference type="InterPro" id="IPR005025">
    <property type="entry name" value="FMN_Rdtase-like_dom"/>
</dbReference>
<dbReference type="GO" id="GO:0016491">
    <property type="term" value="F:oxidoreductase activity"/>
    <property type="evidence" value="ECO:0007669"/>
    <property type="project" value="InterPro"/>
</dbReference>
<dbReference type="InterPro" id="IPR051796">
    <property type="entry name" value="ISF_SsuE-like"/>
</dbReference>
<evidence type="ECO:0000256" key="4">
    <source>
        <dbReference type="ARBA" id="ARBA00022643"/>
    </source>
</evidence>
<evidence type="ECO:0000256" key="5">
    <source>
        <dbReference type="ARBA" id="ARBA00038292"/>
    </source>
</evidence>
<evidence type="ECO:0000259" key="6">
    <source>
        <dbReference type="Pfam" id="PF03358"/>
    </source>
</evidence>
<reference evidence="7 8" key="1">
    <citation type="submission" date="2014-07" db="EMBL/GenBank/DDBJ databases">
        <title>Methanogenic archaea and the global carbon cycle.</title>
        <authorList>
            <person name="Henriksen J.R."/>
            <person name="Luke J."/>
            <person name="Reinhart S."/>
            <person name="Benedict M.N."/>
            <person name="Youngblut N.D."/>
            <person name="Metcalf M.E."/>
            <person name="Whitaker R.J."/>
            <person name="Metcalf W.W."/>
        </authorList>
    </citation>
    <scope>NUCLEOTIDE SEQUENCE [LARGE SCALE GENOMIC DNA]</scope>
    <source>
        <strain evidence="7 8">WWM610</strain>
    </source>
</reference>
<dbReference type="PANTHER" id="PTHR43278">
    <property type="entry name" value="NAD(P)H-DEPENDENT FMN-CONTAINING OXIDOREDUCTASE YWQN-RELATED"/>
    <property type="match status" value="1"/>
</dbReference>
<sequence length="185" mass="20310">MKVIGIVGSPRKNGNTNILVQQVLEGAAEAGAETRNFILNEMNYSGCQGCNYCKSHDKCKLEDDLMELFDELASADGVVFGSPIYFGQFTGQMRLFLDRCYSLINADFSPRLPAGKKAVVIGTQGAPDAEAFKGVYEEFKGQISNFMRMDVKDTIVGIGYHAPGEVKEDTELMEKAKNTGINLFK</sequence>
<accession>A0A0E3LG68</accession>
<feature type="domain" description="NADPH-dependent FMN reductase-like" evidence="6">
    <location>
        <begin position="1"/>
        <end position="125"/>
    </location>
</feature>
<dbReference type="Pfam" id="PF03358">
    <property type="entry name" value="FMN_red"/>
    <property type="match status" value="1"/>
</dbReference>
<evidence type="ECO:0000313" key="8">
    <source>
        <dbReference type="Proteomes" id="UP000033058"/>
    </source>
</evidence>
<protein>
    <submittedName>
        <fullName evidence="7">Iron-sulfur flavoprotein</fullName>
    </submittedName>
</protein>
<keyword evidence="4" id="KW-0288">FMN</keyword>